<dbReference type="NCBIfam" id="NF033788">
    <property type="entry name" value="HTH_metalloreg"/>
    <property type="match status" value="1"/>
</dbReference>
<dbReference type="PRINTS" id="PR00778">
    <property type="entry name" value="HTHARSR"/>
</dbReference>
<reference evidence="2" key="1">
    <citation type="submission" date="2018-06" db="EMBL/GenBank/DDBJ databases">
        <authorList>
            <person name="Zhirakovskaya E."/>
        </authorList>
    </citation>
    <scope>NUCLEOTIDE SEQUENCE</scope>
</reference>
<dbReference type="GO" id="GO:0003700">
    <property type="term" value="F:DNA-binding transcription factor activity"/>
    <property type="evidence" value="ECO:0007669"/>
    <property type="project" value="InterPro"/>
</dbReference>
<protein>
    <submittedName>
        <fullName evidence="2">Transcriptional regulator, ArsR family</fullName>
    </submittedName>
</protein>
<accession>A0A3B0YPV0</accession>
<dbReference type="InterPro" id="IPR011991">
    <property type="entry name" value="ArsR-like_HTH"/>
</dbReference>
<dbReference type="SMART" id="SM00418">
    <property type="entry name" value="HTH_ARSR"/>
    <property type="match status" value="1"/>
</dbReference>
<organism evidence="2">
    <name type="scientific">hydrothermal vent metagenome</name>
    <dbReference type="NCBI Taxonomy" id="652676"/>
    <lineage>
        <taxon>unclassified sequences</taxon>
        <taxon>metagenomes</taxon>
        <taxon>ecological metagenomes</taxon>
    </lineage>
</organism>
<dbReference type="PANTHER" id="PTHR38600:SF2">
    <property type="entry name" value="SLL0088 PROTEIN"/>
    <property type="match status" value="1"/>
</dbReference>
<dbReference type="InterPro" id="IPR036388">
    <property type="entry name" value="WH-like_DNA-bd_sf"/>
</dbReference>
<dbReference type="SUPFAM" id="SSF46785">
    <property type="entry name" value="Winged helix' DNA-binding domain"/>
    <property type="match status" value="1"/>
</dbReference>
<dbReference type="PROSITE" id="PS50987">
    <property type="entry name" value="HTH_ARSR_2"/>
    <property type="match status" value="1"/>
</dbReference>
<dbReference type="AlphaFoldDB" id="A0A3B0YPV0"/>
<dbReference type="InterPro" id="IPR036390">
    <property type="entry name" value="WH_DNA-bd_sf"/>
</dbReference>
<name>A0A3B0YPV0_9ZZZZ</name>
<evidence type="ECO:0000313" key="2">
    <source>
        <dbReference type="EMBL" id="VAW82915.1"/>
    </source>
</evidence>
<dbReference type="Gene3D" id="1.10.10.10">
    <property type="entry name" value="Winged helix-like DNA-binding domain superfamily/Winged helix DNA-binding domain"/>
    <property type="match status" value="1"/>
</dbReference>
<dbReference type="Pfam" id="PF12840">
    <property type="entry name" value="HTH_20"/>
    <property type="match status" value="1"/>
</dbReference>
<sequence length="116" mass="13198">MVNNKQFDGDPHKLDLIFKALSDSTRRAIIERLSASDALVSELAEPLNMSLPAVSKHLGILEKAGLLSREKKGRVRQCSLNVGPLKNATDWIEFYKNFWGSRLNALDQYLRKDREE</sequence>
<evidence type="ECO:0000259" key="1">
    <source>
        <dbReference type="PROSITE" id="PS50987"/>
    </source>
</evidence>
<dbReference type="InterPro" id="IPR001845">
    <property type="entry name" value="HTH_ArsR_DNA-bd_dom"/>
</dbReference>
<dbReference type="CDD" id="cd00090">
    <property type="entry name" value="HTH_ARSR"/>
    <property type="match status" value="1"/>
</dbReference>
<dbReference type="PANTHER" id="PTHR38600">
    <property type="entry name" value="TRANSCRIPTIONAL REGULATORY PROTEIN"/>
    <property type="match status" value="1"/>
</dbReference>
<gene>
    <name evidence="2" type="ORF">MNBD_GAMMA12-1914</name>
</gene>
<dbReference type="EMBL" id="UOFL01000256">
    <property type="protein sequence ID" value="VAW82915.1"/>
    <property type="molecule type" value="Genomic_DNA"/>
</dbReference>
<proteinExistence type="predicted"/>
<feature type="domain" description="HTH arsR-type" evidence="1">
    <location>
        <begin position="6"/>
        <end position="100"/>
    </location>
</feature>